<dbReference type="Proteomes" id="UP001627154">
    <property type="component" value="Unassembled WGS sequence"/>
</dbReference>
<name>A0ABD2VU94_9HYME</name>
<dbReference type="AlphaFoldDB" id="A0ABD2VU94"/>
<dbReference type="InterPro" id="IPR017920">
    <property type="entry name" value="COMM"/>
</dbReference>
<proteinExistence type="predicted"/>
<feature type="domain" description="COMM" evidence="1">
    <location>
        <begin position="152"/>
        <end position="218"/>
    </location>
</feature>
<evidence type="ECO:0000313" key="2">
    <source>
        <dbReference type="EMBL" id="KAL3384123.1"/>
    </source>
</evidence>
<dbReference type="InterPro" id="IPR037361">
    <property type="entry name" value="COMMD10"/>
</dbReference>
<sequence length="225" mass="25956">MTSWIKIDERYRNAFAFNICLLICFINSCFRLKLGLKVLEQIENSKLRLLINRICQALNNGDDKNIFSKEEEEKLTVSLNLEKSDLFILLQSLVSIYSQAAFHMVKSNDIENSMKEFFSLNDDKIEILTHAWITHCDTITDAFKKKSIFPCQIKDVSWTVDVQTSSTALAKDATPIAKIQLITNKQDTSKITVEMNKSQLLNLHKNLNDIHLKLESLRKKDQTLQ</sequence>
<dbReference type="PROSITE" id="PS51269">
    <property type="entry name" value="COMM"/>
    <property type="match status" value="1"/>
</dbReference>
<dbReference type="PANTHER" id="PTHR12333">
    <property type="entry name" value="COMM DOMAIN CONTAINING PROTEIN 10"/>
    <property type="match status" value="1"/>
</dbReference>
<protein>
    <recommendedName>
        <fullName evidence="1">COMM domain-containing protein</fullName>
    </recommendedName>
</protein>
<dbReference type="Pfam" id="PF21672">
    <property type="entry name" value="COMM_HN"/>
    <property type="match status" value="1"/>
</dbReference>
<reference evidence="2 3" key="1">
    <citation type="journal article" date="2024" name="bioRxiv">
        <title>A reference genome for Trichogramma kaykai: A tiny desert-dwelling parasitoid wasp with competing sex-ratio distorters.</title>
        <authorList>
            <person name="Culotta J."/>
            <person name="Lindsey A.R."/>
        </authorList>
    </citation>
    <scope>NUCLEOTIDE SEQUENCE [LARGE SCALE GENOMIC DNA]</scope>
    <source>
        <strain evidence="2 3">KSX58</strain>
    </source>
</reference>
<organism evidence="2 3">
    <name type="scientific">Trichogramma kaykai</name>
    <dbReference type="NCBI Taxonomy" id="54128"/>
    <lineage>
        <taxon>Eukaryota</taxon>
        <taxon>Metazoa</taxon>
        <taxon>Ecdysozoa</taxon>
        <taxon>Arthropoda</taxon>
        <taxon>Hexapoda</taxon>
        <taxon>Insecta</taxon>
        <taxon>Pterygota</taxon>
        <taxon>Neoptera</taxon>
        <taxon>Endopterygota</taxon>
        <taxon>Hymenoptera</taxon>
        <taxon>Apocrita</taxon>
        <taxon>Proctotrupomorpha</taxon>
        <taxon>Chalcidoidea</taxon>
        <taxon>Trichogrammatidae</taxon>
        <taxon>Trichogramma</taxon>
    </lineage>
</organism>
<evidence type="ECO:0000313" key="3">
    <source>
        <dbReference type="Proteomes" id="UP001627154"/>
    </source>
</evidence>
<evidence type="ECO:0000259" key="1">
    <source>
        <dbReference type="PROSITE" id="PS51269"/>
    </source>
</evidence>
<accession>A0ABD2VU94</accession>
<gene>
    <name evidence="2" type="ORF">TKK_020067</name>
</gene>
<dbReference type="EMBL" id="JBJJXI010000178">
    <property type="protein sequence ID" value="KAL3384123.1"/>
    <property type="molecule type" value="Genomic_DNA"/>
</dbReference>
<keyword evidence="3" id="KW-1185">Reference proteome</keyword>
<dbReference type="Pfam" id="PF07258">
    <property type="entry name" value="COMM_domain"/>
    <property type="match status" value="1"/>
</dbReference>
<comment type="caution">
    <text evidence="2">The sequence shown here is derived from an EMBL/GenBank/DDBJ whole genome shotgun (WGS) entry which is preliminary data.</text>
</comment>
<dbReference type="PANTHER" id="PTHR12333:SF0">
    <property type="entry name" value="COMM DOMAIN-CONTAINING PROTEIN 10"/>
    <property type="match status" value="1"/>
</dbReference>